<keyword evidence="2" id="KW-1185">Reference proteome</keyword>
<proteinExistence type="predicted"/>
<sequence length="45" mass="5204">MLVVAGDIHEIHVLFSQGFHPTDNLRHHGRKQYLYADSHLFRSCG</sequence>
<evidence type="ECO:0000313" key="1">
    <source>
        <dbReference type="EMBL" id="GAM13569.1"/>
    </source>
</evidence>
<dbReference type="Proteomes" id="UP000031014">
    <property type="component" value="Unassembled WGS sequence"/>
</dbReference>
<evidence type="ECO:0000313" key="2">
    <source>
        <dbReference type="Proteomes" id="UP000031014"/>
    </source>
</evidence>
<protein>
    <submittedName>
        <fullName evidence="1">Uncharacterized protein</fullName>
    </submittedName>
</protein>
<name>A0A0A8X2S3_MESS1</name>
<comment type="caution">
    <text evidence="1">The sequence shown here is derived from an EMBL/GenBank/DDBJ whole genome shotgun (WGS) entry which is preliminary data.</text>
</comment>
<dbReference type="STRING" id="1321606.SAMD00020551_1714"/>
<dbReference type="EMBL" id="BASE01000036">
    <property type="protein sequence ID" value="GAM13569.1"/>
    <property type="molecule type" value="Genomic_DNA"/>
</dbReference>
<reference evidence="1 2" key="1">
    <citation type="submission" date="2013-06" db="EMBL/GenBank/DDBJ databases">
        <title>Whole genome shotgun sequence of Bacillus selenatarsenatis SF-1.</title>
        <authorList>
            <person name="Kuroda M."/>
            <person name="Sei K."/>
            <person name="Yamashita M."/>
            <person name="Ike M."/>
        </authorList>
    </citation>
    <scope>NUCLEOTIDE SEQUENCE [LARGE SCALE GENOMIC DNA]</scope>
    <source>
        <strain evidence="1 2">SF-1</strain>
    </source>
</reference>
<organism evidence="1 2">
    <name type="scientific">Mesobacillus selenatarsenatis (strain DSM 18680 / JCM 14380 / FERM P-15431 / SF-1)</name>
    <dbReference type="NCBI Taxonomy" id="1321606"/>
    <lineage>
        <taxon>Bacteria</taxon>
        <taxon>Bacillati</taxon>
        <taxon>Bacillota</taxon>
        <taxon>Bacilli</taxon>
        <taxon>Bacillales</taxon>
        <taxon>Bacillaceae</taxon>
        <taxon>Mesobacillus</taxon>
    </lineage>
</organism>
<dbReference type="AlphaFoldDB" id="A0A0A8X2S3"/>
<gene>
    <name evidence="1" type="ORF">SAMD00020551_1714</name>
</gene>
<accession>A0A0A8X2S3</accession>